<dbReference type="PANTHER" id="PTHR40034:SF1">
    <property type="entry name" value="BSL5891 PROTEIN"/>
    <property type="match status" value="1"/>
</dbReference>
<feature type="transmembrane region" description="Helical" evidence="1">
    <location>
        <begin position="42"/>
        <end position="58"/>
    </location>
</feature>
<keyword evidence="3" id="KW-1185">Reference proteome</keyword>
<evidence type="ECO:0000313" key="2">
    <source>
        <dbReference type="EMBL" id="GAA0588030.1"/>
    </source>
</evidence>
<evidence type="ECO:0000256" key="1">
    <source>
        <dbReference type="SAM" id="Phobius"/>
    </source>
</evidence>
<dbReference type="Proteomes" id="UP001499951">
    <property type="component" value="Unassembled WGS sequence"/>
</dbReference>
<dbReference type="EMBL" id="BAAADD010000014">
    <property type="protein sequence ID" value="GAA0588030.1"/>
    <property type="molecule type" value="Genomic_DNA"/>
</dbReference>
<evidence type="ECO:0008006" key="4">
    <source>
        <dbReference type="Google" id="ProtNLM"/>
    </source>
</evidence>
<evidence type="ECO:0000313" key="3">
    <source>
        <dbReference type="Proteomes" id="UP001499951"/>
    </source>
</evidence>
<dbReference type="InterPro" id="IPR021741">
    <property type="entry name" value="DUF3311"/>
</dbReference>
<accession>A0ABP3QC81</accession>
<dbReference type="PANTHER" id="PTHR40034">
    <property type="entry name" value="BSL5891 PROTEIN"/>
    <property type="match status" value="1"/>
</dbReference>
<proteinExistence type="predicted"/>
<keyword evidence="1" id="KW-0472">Membrane</keyword>
<reference evidence="3" key="1">
    <citation type="journal article" date="2019" name="Int. J. Syst. Evol. Microbiol.">
        <title>The Global Catalogue of Microorganisms (GCM) 10K type strain sequencing project: providing services to taxonomists for standard genome sequencing and annotation.</title>
        <authorList>
            <consortium name="The Broad Institute Genomics Platform"/>
            <consortium name="The Broad Institute Genome Sequencing Center for Infectious Disease"/>
            <person name="Wu L."/>
            <person name="Ma J."/>
        </authorList>
    </citation>
    <scope>NUCLEOTIDE SEQUENCE [LARGE SCALE GENOMIC DNA]</scope>
    <source>
        <strain evidence="3">JCM 15089</strain>
    </source>
</reference>
<keyword evidence="1" id="KW-0812">Transmembrane</keyword>
<name>A0ABP3QC81_9PROT</name>
<gene>
    <name evidence="2" type="ORF">GCM10008942_41290</name>
</gene>
<dbReference type="Pfam" id="PF11755">
    <property type="entry name" value="DUF3311"/>
    <property type="match status" value="1"/>
</dbReference>
<organism evidence="2 3">
    <name type="scientific">Rhizomicrobium electricum</name>
    <dbReference type="NCBI Taxonomy" id="480070"/>
    <lineage>
        <taxon>Bacteria</taxon>
        <taxon>Pseudomonadati</taxon>
        <taxon>Pseudomonadota</taxon>
        <taxon>Alphaproteobacteria</taxon>
        <taxon>Micropepsales</taxon>
        <taxon>Micropepsaceae</taxon>
        <taxon>Rhizomicrobium</taxon>
    </lineage>
</organism>
<comment type="caution">
    <text evidence="2">The sequence shown here is derived from an EMBL/GenBank/DDBJ whole genome shotgun (WGS) entry which is preliminary data.</text>
</comment>
<protein>
    <recommendedName>
        <fullName evidence="4">DUF3311 domain-containing protein</fullName>
    </recommendedName>
</protein>
<sequence>MRMRRRWYYVLLLPPLLLLWVPHYNRIEPALAGIPFFYWYQMAWVVLTAGLTFVVYMLDKRRAR</sequence>
<keyword evidence="1" id="KW-1133">Transmembrane helix</keyword>